<comment type="caution">
    <text evidence="2">The sequence shown here is derived from an EMBL/GenBank/DDBJ whole genome shotgun (WGS) entry which is preliminary data.</text>
</comment>
<dbReference type="EMBL" id="JAKRRX010000029">
    <property type="protein sequence ID" value="MCW8333625.1"/>
    <property type="molecule type" value="Genomic_DNA"/>
</dbReference>
<evidence type="ECO:0000259" key="1">
    <source>
        <dbReference type="Pfam" id="PF00535"/>
    </source>
</evidence>
<keyword evidence="3" id="KW-1185">Reference proteome</keyword>
<accession>A0A9X3HQQ9</accession>
<dbReference type="Gene3D" id="3.90.550.10">
    <property type="entry name" value="Spore Coat Polysaccharide Biosynthesis Protein SpsA, Chain A"/>
    <property type="match status" value="1"/>
</dbReference>
<evidence type="ECO:0000313" key="3">
    <source>
        <dbReference type="Proteomes" id="UP001155586"/>
    </source>
</evidence>
<dbReference type="SUPFAM" id="SSF53448">
    <property type="entry name" value="Nucleotide-diphospho-sugar transferases"/>
    <property type="match status" value="1"/>
</dbReference>
<proteinExistence type="predicted"/>
<dbReference type="GO" id="GO:0016758">
    <property type="term" value="F:hexosyltransferase activity"/>
    <property type="evidence" value="ECO:0007669"/>
    <property type="project" value="UniProtKB-ARBA"/>
</dbReference>
<dbReference type="CDD" id="cd00761">
    <property type="entry name" value="Glyco_tranf_GTA_type"/>
    <property type="match status" value="1"/>
</dbReference>
<dbReference type="PANTHER" id="PTHR22916">
    <property type="entry name" value="GLYCOSYLTRANSFERASE"/>
    <property type="match status" value="1"/>
</dbReference>
<dbReference type="Pfam" id="PF00535">
    <property type="entry name" value="Glycos_transf_2"/>
    <property type="match status" value="1"/>
</dbReference>
<dbReference type="AlphaFoldDB" id="A0A9X3HQQ9"/>
<organism evidence="2 3">
    <name type="scientific">Vibrio paucivorans</name>
    <dbReference type="NCBI Taxonomy" id="2829489"/>
    <lineage>
        <taxon>Bacteria</taxon>
        <taxon>Pseudomonadati</taxon>
        <taxon>Pseudomonadota</taxon>
        <taxon>Gammaproteobacteria</taxon>
        <taxon>Vibrionales</taxon>
        <taxon>Vibrionaceae</taxon>
        <taxon>Vibrio</taxon>
    </lineage>
</organism>
<protein>
    <submittedName>
        <fullName evidence="2">Glycosyltransferase</fullName>
    </submittedName>
</protein>
<dbReference type="RefSeq" id="WP_265687135.1">
    <property type="nucleotide sequence ID" value="NZ_JAKRRX010000029.1"/>
</dbReference>
<dbReference type="InterPro" id="IPR029044">
    <property type="entry name" value="Nucleotide-diphossugar_trans"/>
</dbReference>
<dbReference type="Proteomes" id="UP001155586">
    <property type="component" value="Unassembled WGS sequence"/>
</dbReference>
<dbReference type="PANTHER" id="PTHR22916:SF3">
    <property type="entry name" value="UDP-GLCNAC:BETAGAL BETA-1,3-N-ACETYLGLUCOSAMINYLTRANSFERASE-LIKE PROTEIN 1"/>
    <property type="match status" value="1"/>
</dbReference>
<name>A0A9X3HQQ9_9VIBR</name>
<feature type="domain" description="Glycosyltransferase 2-like" evidence="1">
    <location>
        <begin position="4"/>
        <end position="127"/>
    </location>
</feature>
<gene>
    <name evidence="2" type="ORF">MD483_07290</name>
</gene>
<evidence type="ECO:0000313" key="2">
    <source>
        <dbReference type="EMBL" id="MCW8333625.1"/>
    </source>
</evidence>
<dbReference type="InterPro" id="IPR001173">
    <property type="entry name" value="Glyco_trans_2-like"/>
</dbReference>
<reference evidence="2" key="1">
    <citation type="submission" date="2022-02" db="EMBL/GenBank/DDBJ databases">
        <title>Vibrio sp. nov., a new bacterium isolated from Bohai sea, China.</title>
        <authorList>
            <person name="Yuan Y."/>
        </authorList>
    </citation>
    <scope>NUCLEOTIDE SEQUENCE</scope>
    <source>
        <strain evidence="2">DBSS07</strain>
    </source>
</reference>
<sequence length="247" mass="28186">MLVSIITPCFNPDEKLIESIVSVQNQSFQDYEHIIVDDFSSKPMSAELLKIIELDPKIRLITRSWNGGAAVSRNRGIQEARGRFIAFLDSDDLWHPKKLELQVAFMEGNNIALCYSSYEVIDSRGKVLGTRTPPSEMTYTDILKSNQIGCLTAIYDSRIIGKVYMPNISKRQDMGLWLKILRMGHVARGIVSQPLGRYRVGHTSLSSNKLNVLGYQWAIYRRVEKLPLLPSIKYFSAYAWKGLRRKV</sequence>